<evidence type="ECO:0000313" key="1">
    <source>
        <dbReference type="EMBL" id="BAY80927.1"/>
    </source>
</evidence>
<evidence type="ECO:0008006" key="3">
    <source>
        <dbReference type="Google" id="ProtNLM"/>
    </source>
</evidence>
<evidence type="ECO:0000313" key="2">
    <source>
        <dbReference type="Proteomes" id="UP000218418"/>
    </source>
</evidence>
<gene>
    <name evidence="1" type="ORF">NIES267_03920</name>
</gene>
<dbReference type="AlphaFoldDB" id="A0A1Z4LI75"/>
<dbReference type="InterPro" id="IPR016181">
    <property type="entry name" value="Acyl_CoA_acyltransferase"/>
</dbReference>
<reference evidence="1 2" key="1">
    <citation type="submission" date="2017-06" db="EMBL/GenBank/DDBJ databases">
        <title>Genome sequencing of cyanobaciteial culture collection at National Institute for Environmental Studies (NIES).</title>
        <authorList>
            <person name="Hirose Y."/>
            <person name="Shimura Y."/>
            <person name="Fujisawa T."/>
            <person name="Nakamura Y."/>
            <person name="Kawachi M."/>
        </authorList>
    </citation>
    <scope>NUCLEOTIDE SEQUENCE [LARGE SCALE GENOMIC DNA]</scope>
    <source>
        <strain evidence="1 2">NIES-267</strain>
    </source>
</reference>
<sequence length="81" mass="9600">MTNDIFTHLGCSLESSLLKRAELFLKQDNVEYLQVKTLGESHPDKYYALTRIFYFKMGFKPIEEFYQIWDDNPCLLMIKGL</sequence>
<keyword evidence="2" id="KW-1185">Reference proteome</keyword>
<name>A0A1Z4LI75_9CYAN</name>
<dbReference type="SUPFAM" id="SSF55729">
    <property type="entry name" value="Acyl-CoA N-acyltransferases (Nat)"/>
    <property type="match status" value="1"/>
</dbReference>
<dbReference type="EMBL" id="AP018227">
    <property type="protein sequence ID" value="BAY80927.1"/>
    <property type="molecule type" value="Genomic_DNA"/>
</dbReference>
<organism evidence="1 2">
    <name type="scientific">Calothrix parasitica NIES-267</name>
    <dbReference type="NCBI Taxonomy" id="1973488"/>
    <lineage>
        <taxon>Bacteria</taxon>
        <taxon>Bacillati</taxon>
        <taxon>Cyanobacteriota</taxon>
        <taxon>Cyanophyceae</taxon>
        <taxon>Nostocales</taxon>
        <taxon>Calotrichaceae</taxon>
        <taxon>Calothrix</taxon>
    </lineage>
</organism>
<dbReference type="OrthoDB" id="9783470at2"/>
<protein>
    <recommendedName>
        <fullName evidence="3">GCN5-related N-acetyltransferase</fullName>
    </recommendedName>
</protein>
<dbReference type="Proteomes" id="UP000218418">
    <property type="component" value="Chromosome"/>
</dbReference>
<accession>A0A1Z4LI75</accession>
<proteinExistence type="predicted"/>